<evidence type="ECO:0000256" key="4">
    <source>
        <dbReference type="ARBA" id="ARBA00023054"/>
    </source>
</evidence>
<dbReference type="GeneID" id="111457637"/>
<comment type="subcellular location">
    <subcellularLocation>
        <location evidence="1 9 10">Nucleus</location>
    </subcellularLocation>
</comment>
<evidence type="ECO:0000313" key="16">
    <source>
        <dbReference type="RefSeq" id="XP_022955725.1"/>
    </source>
</evidence>
<dbReference type="InterPro" id="IPR023393">
    <property type="entry name" value="START-like_dom_sf"/>
</dbReference>
<evidence type="ECO:0000259" key="13">
    <source>
        <dbReference type="PROSITE" id="PS50071"/>
    </source>
</evidence>
<evidence type="ECO:0000256" key="11">
    <source>
        <dbReference type="SAM" id="Coils"/>
    </source>
</evidence>
<dbReference type="SMART" id="SM00234">
    <property type="entry name" value="START"/>
    <property type="match status" value="1"/>
</dbReference>
<dbReference type="InterPro" id="IPR009057">
    <property type="entry name" value="Homeodomain-like_sf"/>
</dbReference>
<evidence type="ECO:0000256" key="7">
    <source>
        <dbReference type="ARBA" id="ARBA00023163"/>
    </source>
</evidence>
<dbReference type="FunFam" id="1.10.10.60:FF:000229">
    <property type="entry name" value="Homeobox-leucine zipper protein HDG1"/>
    <property type="match status" value="1"/>
</dbReference>
<evidence type="ECO:0000313" key="15">
    <source>
        <dbReference type="Proteomes" id="UP000504609"/>
    </source>
</evidence>
<feature type="coiled-coil region" evidence="11">
    <location>
        <begin position="151"/>
        <end position="178"/>
    </location>
</feature>
<evidence type="ECO:0000256" key="10">
    <source>
        <dbReference type="RuleBase" id="RU000682"/>
    </source>
</evidence>
<dbReference type="Gene3D" id="1.10.10.60">
    <property type="entry name" value="Homeodomain-like"/>
    <property type="match status" value="1"/>
</dbReference>
<dbReference type="PROSITE" id="PS50071">
    <property type="entry name" value="HOMEOBOX_2"/>
    <property type="match status" value="1"/>
</dbReference>
<feature type="region of interest" description="Disordered" evidence="12">
    <location>
        <begin position="59"/>
        <end position="99"/>
    </location>
</feature>
<keyword evidence="7" id="KW-0804">Transcription</keyword>
<keyword evidence="15" id="KW-1185">Reference proteome</keyword>
<keyword evidence="6 9" id="KW-0371">Homeobox</keyword>
<accession>A0A6J1GVV3</accession>
<evidence type="ECO:0000256" key="2">
    <source>
        <dbReference type="ARBA" id="ARBA00006789"/>
    </source>
</evidence>
<evidence type="ECO:0000259" key="14">
    <source>
        <dbReference type="PROSITE" id="PS50848"/>
    </source>
</evidence>
<feature type="coiled-coil region" evidence="11">
    <location>
        <begin position="203"/>
        <end position="230"/>
    </location>
</feature>
<gene>
    <name evidence="16" type="primary">LOC111457637</name>
</gene>
<dbReference type="Pfam" id="PF00046">
    <property type="entry name" value="Homeodomain"/>
    <property type="match status" value="1"/>
</dbReference>
<feature type="domain" description="Homeobox" evidence="13">
    <location>
        <begin position="92"/>
        <end position="152"/>
    </location>
</feature>
<feature type="compositionally biased region" description="Polar residues" evidence="12">
    <location>
        <begin position="59"/>
        <end position="68"/>
    </location>
</feature>
<dbReference type="GO" id="GO:0000981">
    <property type="term" value="F:DNA-binding transcription factor activity, RNA polymerase II-specific"/>
    <property type="evidence" value="ECO:0007669"/>
    <property type="project" value="InterPro"/>
</dbReference>
<keyword evidence="8 9" id="KW-0539">Nucleus</keyword>
<dbReference type="PROSITE" id="PS50848">
    <property type="entry name" value="START"/>
    <property type="match status" value="1"/>
</dbReference>
<dbReference type="GO" id="GO:0030154">
    <property type="term" value="P:cell differentiation"/>
    <property type="evidence" value="ECO:0007669"/>
    <property type="project" value="UniProtKB-ARBA"/>
</dbReference>
<dbReference type="InterPro" id="IPR057993">
    <property type="entry name" value="HD-Zip_IV_C"/>
</dbReference>
<dbReference type="SUPFAM" id="SSF46689">
    <property type="entry name" value="Homeodomain-like"/>
    <property type="match status" value="1"/>
</dbReference>
<sequence length="759" mass="84966">MRADMSDNNNRLAFTKDFFSSPALSLTLAGIFRRGETGEKGDVEMEEVDDGRDDMTTAVEVSSENSGPVRSRSDEDYDGGGVHEENDDGCHGKRRKKYHRHTNEQIREMEALFKESPHLDEKQRQQLSKRLGLSSRQVKFWFQNRRTQIKAIQERHENTLLKAEMEKLRDENKGMREISKRKLGCPNCGTTDAGEDDVASTTTEQLRIKNAKLKVEIEKLRAALGKHRHAAASPSYSSENEQETNQSCLDYYTGIFGLEKSRIMEKVHQALEELKTMAAAGDPLWVRSVETGREILNYDEYLKTFHLNNNSNHRWLKTHIEASRETALVFMEPSRLVQSFMDENQWKEMFPFMISKAATVDVICNGGVANWDGAVQLMFAEVQMLTPLVSTREMYFIRYCKQLDAERWAILDVSIENVEDNNIDVSLVKYRKRPSGCIIKDEFNGHCKVTMVEHLECQKNKVHNLFRSLVNNGGGFGAKRWMATLQLQCERLAFFMATNIPMKDSNGVATLAGRKSTLKLAQRMSSSFSQAIAASSYQTWTKVVGKTGEDIRVCSRKNLSDLGEPIGAILCAVSSLWLPVSPDLLFHFLLDQARAIRWDAMFGGDEAKSIANLAKGQDRGNSVTIQTIGSKESNSSSGMWILQDSSTNSSESMVVYSGVDVTGMQSVMTGCDSSSLTILPSGFSILPDGAVSRPPLLITRQKDDKTADTNGGVLLTVAVQILTDASPSAKPTMESVEYVKNIICCTLKNIKTSMRCEED</sequence>
<dbReference type="PANTHER" id="PTHR45654">
    <property type="entry name" value="HOMEOBOX-LEUCINE ZIPPER PROTEIN MERISTEM L1"/>
    <property type="match status" value="1"/>
</dbReference>
<proteinExistence type="inferred from homology"/>
<dbReference type="PANTHER" id="PTHR45654:SF24">
    <property type="entry name" value="HOMEOBOX-LEUCINE ZIPPER PROTEIN GLABRA 2"/>
    <property type="match status" value="1"/>
</dbReference>
<feature type="compositionally biased region" description="Basic and acidic residues" evidence="12">
    <location>
        <begin position="81"/>
        <end position="91"/>
    </location>
</feature>
<dbReference type="KEGG" id="cmos:111457637"/>
<reference evidence="16" key="1">
    <citation type="submission" date="2025-08" db="UniProtKB">
        <authorList>
            <consortium name="RefSeq"/>
        </authorList>
    </citation>
    <scope>IDENTIFICATION</scope>
    <source>
        <tissue evidence="16">Young leaves</tissue>
    </source>
</reference>
<keyword evidence="4 11" id="KW-0175">Coiled coil</keyword>
<keyword evidence="5 9" id="KW-0238">DNA-binding</keyword>
<dbReference type="FunFam" id="3.30.530.20:FF:000026">
    <property type="entry name" value="Homeobox-leucine zipper protein GLABRA 2"/>
    <property type="match status" value="1"/>
</dbReference>
<dbReference type="SMART" id="SM00389">
    <property type="entry name" value="HOX"/>
    <property type="match status" value="1"/>
</dbReference>
<dbReference type="GO" id="GO:0003677">
    <property type="term" value="F:DNA binding"/>
    <property type="evidence" value="ECO:0007669"/>
    <property type="project" value="UniProtKB-UniRule"/>
</dbReference>
<dbReference type="Pfam" id="PF25797">
    <property type="entry name" value="PDF2_C"/>
    <property type="match status" value="1"/>
</dbReference>
<dbReference type="InterPro" id="IPR042160">
    <property type="entry name" value="HD-Zip_IV"/>
</dbReference>
<dbReference type="SUPFAM" id="SSF55961">
    <property type="entry name" value="Bet v1-like"/>
    <property type="match status" value="2"/>
</dbReference>
<protein>
    <submittedName>
        <fullName evidence="16">Homeobox-leucine zipper protein GLABRA 2-like</fullName>
    </submittedName>
</protein>
<dbReference type="Gene3D" id="3.30.530.20">
    <property type="match status" value="1"/>
</dbReference>
<dbReference type="Proteomes" id="UP000504609">
    <property type="component" value="Unplaced"/>
</dbReference>
<dbReference type="AlphaFoldDB" id="A0A6J1GVV3"/>
<dbReference type="Pfam" id="PF01852">
    <property type="entry name" value="START"/>
    <property type="match status" value="1"/>
</dbReference>
<dbReference type="InterPro" id="IPR002913">
    <property type="entry name" value="START_lipid-bd_dom"/>
</dbReference>
<feature type="DNA-binding region" description="Homeobox" evidence="9">
    <location>
        <begin position="94"/>
        <end position="153"/>
    </location>
</feature>
<evidence type="ECO:0000256" key="8">
    <source>
        <dbReference type="ARBA" id="ARBA00023242"/>
    </source>
</evidence>
<evidence type="ECO:0000256" key="3">
    <source>
        <dbReference type="ARBA" id="ARBA00023015"/>
    </source>
</evidence>
<comment type="similarity">
    <text evidence="2">Belongs to the HD-ZIP homeobox family. Class IV subfamily.</text>
</comment>
<organism evidence="15 16">
    <name type="scientific">Cucurbita moschata</name>
    <name type="common">Winter crookneck squash</name>
    <name type="synonym">Cucurbita pepo var. moschata</name>
    <dbReference type="NCBI Taxonomy" id="3662"/>
    <lineage>
        <taxon>Eukaryota</taxon>
        <taxon>Viridiplantae</taxon>
        <taxon>Streptophyta</taxon>
        <taxon>Embryophyta</taxon>
        <taxon>Tracheophyta</taxon>
        <taxon>Spermatophyta</taxon>
        <taxon>Magnoliopsida</taxon>
        <taxon>eudicotyledons</taxon>
        <taxon>Gunneridae</taxon>
        <taxon>Pentapetalae</taxon>
        <taxon>rosids</taxon>
        <taxon>fabids</taxon>
        <taxon>Cucurbitales</taxon>
        <taxon>Cucurbitaceae</taxon>
        <taxon>Cucurbiteae</taxon>
        <taxon>Cucurbita</taxon>
    </lineage>
</organism>
<evidence type="ECO:0000256" key="12">
    <source>
        <dbReference type="SAM" id="MobiDB-lite"/>
    </source>
</evidence>
<dbReference type="InterPro" id="IPR017970">
    <property type="entry name" value="Homeobox_CS"/>
</dbReference>
<dbReference type="CDD" id="cd08875">
    <property type="entry name" value="START_ArGLABRA2_like"/>
    <property type="match status" value="1"/>
</dbReference>
<dbReference type="InterPro" id="IPR001356">
    <property type="entry name" value="HD"/>
</dbReference>
<keyword evidence="3" id="KW-0805">Transcription regulation</keyword>
<feature type="domain" description="START" evidence="14">
    <location>
        <begin position="256"/>
        <end position="494"/>
    </location>
</feature>
<evidence type="ECO:0000256" key="1">
    <source>
        <dbReference type="ARBA" id="ARBA00004123"/>
    </source>
</evidence>
<dbReference type="GO" id="GO:0008289">
    <property type="term" value="F:lipid binding"/>
    <property type="evidence" value="ECO:0007669"/>
    <property type="project" value="InterPro"/>
</dbReference>
<evidence type="ECO:0000256" key="9">
    <source>
        <dbReference type="PROSITE-ProRule" id="PRU00108"/>
    </source>
</evidence>
<evidence type="ECO:0000256" key="5">
    <source>
        <dbReference type="ARBA" id="ARBA00023125"/>
    </source>
</evidence>
<name>A0A6J1GVV3_CUCMO</name>
<dbReference type="PROSITE" id="PS00027">
    <property type="entry name" value="HOMEOBOX_1"/>
    <property type="match status" value="1"/>
</dbReference>
<dbReference type="GO" id="GO:0005634">
    <property type="term" value="C:nucleus"/>
    <property type="evidence" value="ECO:0007669"/>
    <property type="project" value="UniProtKB-SubCell"/>
</dbReference>
<dbReference type="CDD" id="cd00086">
    <property type="entry name" value="homeodomain"/>
    <property type="match status" value="1"/>
</dbReference>
<dbReference type="RefSeq" id="XP_022955725.1">
    <property type="nucleotide sequence ID" value="XM_023099957.1"/>
</dbReference>
<evidence type="ECO:0000256" key="6">
    <source>
        <dbReference type="ARBA" id="ARBA00023155"/>
    </source>
</evidence>